<comment type="subcellular location">
    <subcellularLocation>
        <location evidence="1">Nucleus</location>
        <location evidence="1">Nucleolus</location>
    </subcellularLocation>
</comment>
<evidence type="ECO:0000313" key="10">
    <source>
        <dbReference type="EMBL" id="KAF7683218.1"/>
    </source>
</evidence>
<dbReference type="InterPro" id="IPR001222">
    <property type="entry name" value="Znf_TFIIS"/>
</dbReference>
<keyword evidence="11" id="KW-1185">Reference proteome</keyword>
<dbReference type="CDD" id="cd10507">
    <property type="entry name" value="Zn-ribbon_RPA12"/>
    <property type="match status" value="1"/>
</dbReference>
<dbReference type="PROSITE" id="PS51133">
    <property type="entry name" value="ZF_TFIIS_2"/>
    <property type="match status" value="1"/>
</dbReference>
<dbReference type="PANTHER" id="PTHR11239">
    <property type="entry name" value="DNA-DIRECTED RNA POLYMERASE"/>
    <property type="match status" value="1"/>
</dbReference>
<dbReference type="InterPro" id="IPR012164">
    <property type="entry name" value="Rpa12/Rpb9/Rpc10/TFS"/>
</dbReference>
<reference evidence="10 11" key="1">
    <citation type="submission" date="2019-01" db="EMBL/GenBank/DDBJ databases">
        <title>Genomes sequencing and comparative genomics of infectious freshwater microsporidia, Cucumispora dikerogammari and Thelohania contejeani.</title>
        <authorList>
            <person name="Cormier A."/>
            <person name="Giraud I."/>
            <person name="Wattier R."/>
            <person name="Teixeira M."/>
            <person name="Grandjean F."/>
            <person name="Rigaud T."/>
            <person name="Cordaux R."/>
        </authorList>
    </citation>
    <scope>NUCLEOTIDE SEQUENCE [LARGE SCALE GENOMIC DNA]</scope>
    <source>
        <strain evidence="10">T1</strain>
        <tissue evidence="10">Spores</tissue>
    </source>
</reference>
<evidence type="ECO:0000259" key="9">
    <source>
        <dbReference type="PROSITE" id="PS51133"/>
    </source>
</evidence>
<evidence type="ECO:0000313" key="11">
    <source>
        <dbReference type="Proteomes" id="UP001516464"/>
    </source>
</evidence>
<keyword evidence="5 8" id="KW-0863">Zinc-finger</keyword>
<dbReference type="InterPro" id="IPR034004">
    <property type="entry name" value="Zn_ribbon_RPA12_C"/>
</dbReference>
<evidence type="ECO:0000256" key="4">
    <source>
        <dbReference type="ARBA" id="ARBA00022723"/>
    </source>
</evidence>
<evidence type="ECO:0000256" key="6">
    <source>
        <dbReference type="ARBA" id="ARBA00022833"/>
    </source>
</evidence>
<dbReference type="SMART" id="SM00440">
    <property type="entry name" value="ZnF_C2C2"/>
    <property type="match status" value="1"/>
</dbReference>
<evidence type="ECO:0000256" key="2">
    <source>
        <dbReference type="ARBA" id="ARBA00018784"/>
    </source>
</evidence>
<keyword evidence="3 10" id="KW-0240">DNA-directed RNA polymerase</keyword>
<accession>A0ABQ7HYE9</accession>
<proteinExistence type="predicted"/>
<dbReference type="PIRSF" id="PIRSF005586">
    <property type="entry name" value="RNApol_RpoM"/>
    <property type="match status" value="1"/>
</dbReference>
<evidence type="ECO:0000256" key="1">
    <source>
        <dbReference type="ARBA" id="ARBA00004604"/>
    </source>
</evidence>
<dbReference type="PANTHER" id="PTHR11239:SF14">
    <property type="entry name" value="DNA-DIRECTED RNA POLYMERASE I SUBUNIT RPA12"/>
    <property type="match status" value="1"/>
</dbReference>
<dbReference type="Pfam" id="PF01096">
    <property type="entry name" value="Zn_ribbon_TFIIS"/>
    <property type="match status" value="1"/>
</dbReference>
<evidence type="ECO:0000256" key="8">
    <source>
        <dbReference type="PROSITE-ProRule" id="PRU00472"/>
    </source>
</evidence>
<keyword evidence="4" id="KW-0479">Metal-binding</keyword>
<dbReference type="SUPFAM" id="SSF57783">
    <property type="entry name" value="Zinc beta-ribbon"/>
    <property type="match status" value="1"/>
</dbReference>
<protein>
    <recommendedName>
        <fullName evidence="2">DNA-directed RNA polymerase I subunit RPA12</fullName>
    </recommendedName>
</protein>
<dbReference type="EMBL" id="SBIQ01000113">
    <property type="protein sequence ID" value="KAF7683218.1"/>
    <property type="molecule type" value="Genomic_DNA"/>
</dbReference>
<dbReference type="Gene3D" id="2.20.25.10">
    <property type="match status" value="1"/>
</dbReference>
<dbReference type="Proteomes" id="UP001516464">
    <property type="component" value="Unassembled WGS sequence"/>
</dbReference>
<evidence type="ECO:0000256" key="3">
    <source>
        <dbReference type="ARBA" id="ARBA00022478"/>
    </source>
</evidence>
<evidence type="ECO:0000256" key="5">
    <source>
        <dbReference type="ARBA" id="ARBA00022771"/>
    </source>
</evidence>
<evidence type="ECO:0000256" key="7">
    <source>
        <dbReference type="ARBA" id="ARBA00023242"/>
    </source>
</evidence>
<dbReference type="GO" id="GO:0000428">
    <property type="term" value="C:DNA-directed RNA polymerase complex"/>
    <property type="evidence" value="ECO:0007669"/>
    <property type="project" value="UniProtKB-KW"/>
</dbReference>
<feature type="domain" description="TFIIS-type" evidence="9">
    <location>
        <begin position="57"/>
        <end position="96"/>
    </location>
</feature>
<comment type="caution">
    <text evidence="10">The sequence shown here is derived from an EMBL/GenBank/DDBJ whole genome shotgun (WGS) entry which is preliminary data.</text>
</comment>
<keyword evidence="6" id="KW-0862">Zinc</keyword>
<organism evidence="10 11">
    <name type="scientific">Astathelohania contejeani</name>
    <dbReference type="NCBI Taxonomy" id="164912"/>
    <lineage>
        <taxon>Eukaryota</taxon>
        <taxon>Fungi</taxon>
        <taxon>Fungi incertae sedis</taxon>
        <taxon>Microsporidia</taxon>
        <taxon>Astathelohaniidae</taxon>
        <taxon>Astathelohania</taxon>
    </lineage>
</organism>
<keyword evidence="3 10" id="KW-0804">Transcription</keyword>
<name>A0ABQ7HYE9_9MICR</name>
<gene>
    <name evidence="10" type="primary">RPA12</name>
    <name evidence="10" type="ORF">TCON_1572</name>
</gene>
<keyword evidence="7" id="KW-0539">Nucleus</keyword>
<sequence length="99" mass="11198">MFCACGTILMVPEYGSVIICPRCSAENEIDEIKPIIITKNYKIEIEKEAVKTKGAKIKHQCPECGSEEMTYNAIQLRSVDEGQTIFYECDCGYKMKMDS</sequence>